<accession>A0AAN5I8P6</accession>
<feature type="non-terminal residue" evidence="11">
    <location>
        <position position="1"/>
    </location>
</feature>
<dbReference type="PANTHER" id="PTHR23292:SF6">
    <property type="entry name" value="FI16602P1-RELATED"/>
    <property type="match status" value="1"/>
</dbReference>
<evidence type="ECO:0000313" key="11">
    <source>
        <dbReference type="EMBL" id="GMR54376.1"/>
    </source>
</evidence>
<keyword evidence="6" id="KW-0862">Zinc</keyword>
<keyword evidence="9" id="KW-0812">Transmembrane</keyword>
<dbReference type="GO" id="GO:0031902">
    <property type="term" value="C:late endosome membrane"/>
    <property type="evidence" value="ECO:0007669"/>
    <property type="project" value="UniProtKB-SubCell"/>
</dbReference>
<dbReference type="GO" id="GO:0008270">
    <property type="term" value="F:zinc ion binding"/>
    <property type="evidence" value="ECO:0007669"/>
    <property type="project" value="TreeGrafter"/>
</dbReference>
<protein>
    <recommendedName>
        <fullName evidence="10">LITAF domain-containing protein</fullName>
    </recommendedName>
</protein>
<gene>
    <name evidence="11" type="ORF">PMAYCL1PPCAC_24571</name>
</gene>
<comment type="similarity">
    <text evidence="4">Belongs to the CDIP1/LITAF family.</text>
</comment>
<dbReference type="InterPro" id="IPR037519">
    <property type="entry name" value="LITAF_fam"/>
</dbReference>
<feature type="domain" description="LITAF" evidence="10">
    <location>
        <begin position="58"/>
        <end position="145"/>
    </location>
</feature>
<comment type="caution">
    <text evidence="11">The sequence shown here is derived from an EMBL/GenBank/DDBJ whole genome shotgun (WGS) entry which is preliminary data.</text>
</comment>
<evidence type="ECO:0000256" key="7">
    <source>
        <dbReference type="ARBA" id="ARBA00023136"/>
    </source>
</evidence>
<comment type="subcellular location">
    <subcellularLocation>
        <location evidence="2">Endosome membrane</location>
        <topology evidence="2">Peripheral membrane protein</topology>
    </subcellularLocation>
    <subcellularLocation>
        <location evidence="1">Late endosome membrane</location>
    </subcellularLocation>
    <subcellularLocation>
        <location evidence="3">Lysosome membrane</location>
        <topology evidence="3">Peripheral membrane protein</topology>
        <orientation evidence="3">Cytoplasmic side</orientation>
    </subcellularLocation>
</comment>
<evidence type="ECO:0000259" key="10">
    <source>
        <dbReference type="PROSITE" id="PS51837"/>
    </source>
</evidence>
<evidence type="ECO:0000256" key="3">
    <source>
        <dbReference type="ARBA" id="ARBA00004630"/>
    </source>
</evidence>
<dbReference type="Pfam" id="PF10601">
    <property type="entry name" value="zf-LITAF-like"/>
    <property type="match status" value="1"/>
</dbReference>
<feature type="transmembrane region" description="Helical" evidence="9">
    <location>
        <begin position="96"/>
        <end position="116"/>
    </location>
</feature>
<dbReference type="SMART" id="SM00714">
    <property type="entry name" value="LITAF"/>
    <property type="match status" value="1"/>
</dbReference>
<organism evidence="11 12">
    <name type="scientific">Pristionchus mayeri</name>
    <dbReference type="NCBI Taxonomy" id="1317129"/>
    <lineage>
        <taxon>Eukaryota</taxon>
        <taxon>Metazoa</taxon>
        <taxon>Ecdysozoa</taxon>
        <taxon>Nematoda</taxon>
        <taxon>Chromadorea</taxon>
        <taxon>Rhabditida</taxon>
        <taxon>Rhabditina</taxon>
        <taxon>Diplogasteromorpha</taxon>
        <taxon>Diplogasteroidea</taxon>
        <taxon>Neodiplogasteridae</taxon>
        <taxon>Pristionchus</taxon>
    </lineage>
</organism>
<dbReference type="InterPro" id="IPR006629">
    <property type="entry name" value="LITAF"/>
</dbReference>
<dbReference type="PROSITE" id="PS51837">
    <property type="entry name" value="LITAF"/>
    <property type="match status" value="1"/>
</dbReference>
<keyword evidence="7 9" id="KW-0472">Membrane</keyword>
<proteinExistence type="inferred from homology"/>
<keyword evidence="12" id="KW-1185">Reference proteome</keyword>
<feature type="region of interest" description="Disordered" evidence="8">
    <location>
        <begin position="1"/>
        <end position="30"/>
    </location>
</feature>
<evidence type="ECO:0000313" key="12">
    <source>
        <dbReference type="Proteomes" id="UP001328107"/>
    </source>
</evidence>
<evidence type="ECO:0000256" key="9">
    <source>
        <dbReference type="SAM" id="Phobius"/>
    </source>
</evidence>
<name>A0AAN5I8P6_9BILA</name>
<dbReference type="PANTHER" id="PTHR23292">
    <property type="entry name" value="LIPOPOLYSACCHARIDE-INDUCED TUMOR NECROSIS FACTOR-ALPHA FACTOR"/>
    <property type="match status" value="1"/>
</dbReference>
<evidence type="ECO:0000256" key="2">
    <source>
        <dbReference type="ARBA" id="ARBA00004481"/>
    </source>
</evidence>
<sequence length="145" mass="15578">LPLKPPLLQWSSMAEKSGPPPAYDSPPAYSPPPTLPVAAPVAPQYAPPPPAAGPHISIPVFITARTNVYGVNPVEMDCPHCNAHVVTHIERTAGALTWLIVGICFFLGFFLAGIPWCLCCIPFCADSCLDVLHFCPSCRRALGRY</sequence>
<keyword evidence="9" id="KW-1133">Transmembrane helix</keyword>
<evidence type="ECO:0000256" key="4">
    <source>
        <dbReference type="ARBA" id="ARBA00005975"/>
    </source>
</evidence>
<dbReference type="AlphaFoldDB" id="A0AAN5I8P6"/>
<dbReference type="GO" id="GO:0005765">
    <property type="term" value="C:lysosomal membrane"/>
    <property type="evidence" value="ECO:0007669"/>
    <property type="project" value="UniProtKB-SubCell"/>
</dbReference>
<evidence type="ECO:0000256" key="1">
    <source>
        <dbReference type="ARBA" id="ARBA00004414"/>
    </source>
</evidence>
<feature type="compositionally biased region" description="Pro residues" evidence="8">
    <location>
        <begin position="18"/>
        <end position="30"/>
    </location>
</feature>
<dbReference type="Proteomes" id="UP001328107">
    <property type="component" value="Unassembled WGS sequence"/>
</dbReference>
<evidence type="ECO:0000256" key="6">
    <source>
        <dbReference type="ARBA" id="ARBA00022833"/>
    </source>
</evidence>
<reference evidence="12" key="1">
    <citation type="submission" date="2022-10" db="EMBL/GenBank/DDBJ databases">
        <title>Genome assembly of Pristionchus species.</title>
        <authorList>
            <person name="Yoshida K."/>
            <person name="Sommer R.J."/>
        </authorList>
    </citation>
    <scope>NUCLEOTIDE SEQUENCE [LARGE SCALE GENOMIC DNA]</scope>
    <source>
        <strain evidence="12">RS5460</strain>
    </source>
</reference>
<dbReference type="EMBL" id="BTRK01000005">
    <property type="protein sequence ID" value="GMR54376.1"/>
    <property type="molecule type" value="Genomic_DNA"/>
</dbReference>
<keyword evidence="5" id="KW-0479">Metal-binding</keyword>
<feature type="non-terminal residue" evidence="11">
    <location>
        <position position="145"/>
    </location>
</feature>
<evidence type="ECO:0000256" key="5">
    <source>
        <dbReference type="ARBA" id="ARBA00022723"/>
    </source>
</evidence>
<evidence type="ECO:0000256" key="8">
    <source>
        <dbReference type="SAM" id="MobiDB-lite"/>
    </source>
</evidence>